<evidence type="ECO:0000256" key="2">
    <source>
        <dbReference type="ARBA" id="ARBA00008576"/>
    </source>
</evidence>
<protein>
    <recommendedName>
        <fullName evidence="4">Pre-mRNA-splicing factor</fullName>
    </recommendedName>
</protein>
<keyword evidence="8" id="KW-1185">Reference proteome</keyword>
<feature type="compositionally biased region" description="Basic and acidic residues" evidence="5">
    <location>
        <begin position="40"/>
        <end position="52"/>
    </location>
</feature>
<feature type="compositionally biased region" description="Basic and acidic residues" evidence="5">
    <location>
        <begin position="105"/>
        <end position="119"/>
    </location>
</feature>
<feature type="compositionally biased region" description="Basic and acidic residues" evidence="5">
    <location>
        <begin position="396"/>
        <end position="439"/>
    </location>
</feature>
<dbReference type="HOGENOM" id="CLU_033338_1_0_1"/>
<comment type="function">
    <text evidence="4">Involved in spliceosome maturation and the first step of pre-mRNA splicing.</text>
</comment>
<dbReference type="GO" id="GO:0005681">
    <property type="term" value="C:spliceosomal complex"/>
    <property type="evidence" value="ECO:0007669"/>
    <property type="project" value="UniProtKB-UniRule"/>
</dbReference>
<name>M2WKX3_DOTSN</name>
<evidence type="ECO:0000256" key="1">
    <source>
        <dbReference type="ARBA" id="ARBA00004123"/>
    </source>
</evidence>
<reference evidence="7 8" key="2">
    <citation type="journal article" date="2012" name="PLoS Pathog.">
        <title>Diverse lifestyles and strategies of plant pathogenesis encoded in the genomes of eighteen Dothideomycetes fungi.</title>
        <authorList>
            <person name="Ohm R.A."/>
            <person name="Feau N."/>
            <person name="Henrissat B."/>
            <person name="Schoch C.L."/>
            <person name="Horwitz B.A."/>
            <person name="Barry K.W."/>
            <person name="Condon B.J."/>
            <person name="Copeland A.C."/>
            <person name="Dhillon B."/>
            <person name="Glaser F."/>
            <person name="Hesse C.N."/>
            <person name="Kosti I."/>
            <person name="LaButti K."/>
            <person name="Lindquist E.A."/>
            <person name="Lucas S."/>
            <person name="Salamov A.A."/>
            <person name="Bradshaw R.E."/>
            <person name="Ciuffetti L."/>
            <person name="Hamelin R.C."/>
            <person name="Kema G.H.J."/>
            <person name="Lawrence C."/>
            <person name="Scott J.A."/>
            <person name="Spatafora J.W."/>
            <person name="Turgeon B.G."/>
            <person name="de Wit P.J.G.M."/>
            <person name="Zhong S."/>
            <person name="Goodwin S.B."/>
            <person name="Grigoriev I.V."/>
        </authorList>
    </citation>
    <scope>NUCLEOTIDE SEQUENCE [LARGE SCALE GENOMIC DNA]</scope>
    <source>
        <strain evidence="8">NZE10 / CBS 128990</strain>
    </source>
</reference>
<dbReference type="OrthoDB" id="5577072at2759"/>
<keyword evidence="4" id="KW-0508">mRNA splicing</keyword>
<dbReference type="AlphaFoldDB" id="M2WKX3"/>
<evidence type="ECO:0000256" key="5">
    <source>
        <dbReference type="SAM" id="MobiDB-lite"/>
    </source>
</evidence>
<dbReference type="GO" id="GO:0000398">
    <property type="term" value="P:mRNA splicing, via spliceosome"/>
    <property type="evidence" value="ECO:0007669"/>
    <property type="project" value="UniProtKB-UniRule"/>
</dbReference>
<dbReference type="EMBL" id="KB446545">
    <property type="protein sequence ID" value="EME39633.1"/>
    <property type="molecule type" value="Genomic_DNA"/>
</dbReference>
<keyword evidence="3 4" id="KW-0539">Nucleus</keyword>
<dbReference type="GO" id="GO:0003676">
    <property type="term" value="F:nucleic acid binding"/>
    <property type="evidence" value="ECO:0007669"/>
    <property type="project" value="InterPro"/>
</dbReference>
<feature type="compositionally biased region" description="Basic residues" evidence="5">
    <location>
        <begin position="383"/>
        <end position="395"/>
    </location>
</feature>
<comment type="similarity">
    <text evidence="2 4">Belongs to the SPP2 family.</text>
</comment>
<keyword evidence="4" id="KW-0747">Spliceosome</keyword>
<evidence type="ECO:0000259" key="6">
    <source>
        <dbReference type="PROSITE" id="PS50174"/>
    </source>
</evidence>
<evidence type="ECO:0000256" key="4">
    <source>
        <dbReference type="RuleBase" id="RU369096"/>
    </source>
</evidence>
<feature type="compositionally biased region" description="Basic and acidic residues" evidence="5">
    <location>
        <begin position="312"/>
        <end position="374"/>
    </location>
</feature>
<accession>M2WKX3</accession>
<dbReference type="Proteomes" id="UP000016933">
    <property type="component" value="Unassembled WGS sequence"/>
</dbReference>
<dbReference type="InterPro" id="IPR026822">
    <property type="entry name" value="Spp2/MOS2_G-patch"/>
</dbReference>
<sequence>MTDGRISLSLGAKRKAPPPSTDGHKRPRATLTEDDEDGVELGRMEKVSHFDRSAGGAVDESRKKEEVGPLVIPKMSNRDWKKAANKRKRQKSGLPGDAPGQDANMDQKMRDVEAADAAKKPKFGLNTFEKSTENGYEAGQTSGNAPEEAESSLQAQAEQGVAPLQKTDDELAMDALMGKTTADKSLTIAQVGLTMTEGDAFQHDYTEAPELPSLDDYARVPVEQFGAAMLRGMGWKDGEGIGSQKGKKLVKDTGKLPERRANLLGIGAKEDKSLASEMGAWGRAAKGGKEVKIYNPILLRDKKTGEMFTEEELQKKREKDERAKYEEEFERKERDRRGKDDGDHDSRDRRRERNHDYDDSRRRDKDRDHRRRDDTDESEEGRRRRKEKERRRRKGRERDGRDDDHERERSRRHGDRDDRHRDGDRDRRRDRSRDLDRRR</sequence>
<feature type="region of interest" description="Disordered" evidence="5">
    <location>
        <begin position="1"/>
        <end position="162"/>
    </location>
</feature>
<dbReference type="OMA" id="AWGKSAM"/>
<proteinExistence type="inferred from homology"/>
<dbReference type="PANTHER" id="PTHR15818">
    <property type="entry name" value="G PATCH AND KOW-CONTAINING"/>
    <property type="match status" value="1"/>
</dbReference>
<evidence type="ECO:0000313" key="7">
    <source>
        <dbReference type="EMBL" id="EME39633.1"/>
    </source>
</evidence>
<dbReference type="InterPro" id="IPR045166">
    <property type="entry name" value="Spp2-like"/>
</dbReference>
<dbReference type="PROSITE" id="PS50174">
    <property type="entry name" value="G_PATCH"/>
    <property type="match status" value="1"/>
</dbReference>
<feature type="domain" description="G-patch" evidence="6">
    <location>
        <begin position="222"/>
        <end position="271"/>
    </location>
</feature>
<dbReference type="PANTHER" id="PTHR15818:SF2">
    <property type="entry name" value="G-PATCH DOMAIN AND KOW MOTIFS-CONTAINING PROTEIN"/>
    <property type="match status" value="1"/>
</dbReference>
<gene>
    <name evidence="7" type="ORF">DOTSEDRAFT_75323</name>
</gene>
<evidence type="ECO:0000313" key="8">
    <source>
        <dbReference type="Proteomes" id="UP000016933"/>
    </source>
</evidence>
<reference evidence="8" key="1">
    <citation type="journal article" date="2012" name="PLoS Genet.">
        <title>The genomes of the fungal plant pathogens Cladosporium fulvum and Dothistroma septosporum reveal adaptation to different hosts and lifestyles but also signatures of common ancestry.</title>
        <authorList>
            <person name="de Wit P.J.G.M."/>
            <person name="van der Burgt A."/>
            <person name="Oekmen B."/>
            <person name="Stergiopoulos I."/>
            <person name="Abd-Elsalam K.A."/>
            <person name="Aerts A.L."/>
            <person name="Bahkali A.H."/>
            <person name="Beenen H.G."/>
            <person name="Chettri P."/>
            <person name="Cox M.P."/>
            <person name="Datema E."/>
            <person name="de Vries R.P."/>
            <person name="Dhillon B."/>
            <person name="Ganley A.R."/>
            <person name="Griffiths S.A."/>
            <person name="Guo Y."/>
            <person name="Hamelin R.C."/>
            <person name="Henrissat B."/>
            <person name="Kabir M.S."/>
            <person name="Jashni M.K."/>
            <person name="Kema G."/>
            <person name="Klaubauf S."/>
            <person name="Lapidus A."/>
            <person name="Levasseur A."/>
            <person name="Lindquist E."/>
            <person name="Mehrabi R."/>
            <person name="Ohm R.A."/>
            <person name="Owen T.J."/>
            <person name="Salamov A."/>
            <person name="Schwelm A."/>
            <person name="Schijlen E."/>
            <person name="Sun H."/>
            <person name="van den Burg H.A."/>
            <person name="van Ham R.C.H.J."/>
            <person name="Zhang S."/>
            <person name="Goodwin S.B."/>
            <person name="Grigoriev I.V."/>
            <person name="Collemare J."/>
            <person name="Bradshaw R.E."/>
        </authorList>
    </citation>
    <scope>NUCLEOTIDE SEQUENCE [LARGE SCALE GENOMIC DNA]</scope>
    <source>
        <strain evidence="8">NZE10 / CBS 128990</strain>
    </source>
</reference>
<dbReference type="eggNOG" id="ENOG502RZY8">
    <property type="taxonomic scope" value="Eukaryota"/>
</dbReference>
<evidence type="ECO:0000256" key="3">
    <source>
        <dbReference type="ARBA" id="ARBA00023242"/>
    </source>
</evidence>
<feature type="region of interest" description="Disordered" evidence="5">
    <location>
        <begin position="293"/>
        <end position="439"/>
    </location>
</feature>
<dbReference type="Pfam" id="PF12656">
    <property type="entry name" value="G-patch_2"/>
    <property type="match status" value="1"/>
</dbReference>
<comment type="subcellular location">
    <subcellularLocation>
        <location evidence="1 4">Nucleus</location>
    </subcellularLocation>
</comment>
<dbReference type="InterPro" id="IPR000467">
    <property type="entry name" value="G_patch_dom"/>
</dbReference>
<organism evidence="7 8">
    <name type="scientific">Dothistroma septosporum (strain NZE10 / CBS 128990)</name>
    <name type="common">Red band needle blight fungus</name>
    <name type="synonym">Mycosphaerella pini</name>
    <dbReference type="NCBI Taxonomy" id="675120"/>
    <lineage>
        <taxon>Eukaryota</taxon>
        <taxon>Fungi</taxon>
        <taxon>Dikarya</taxon>
        <taxon>Ascomycota</taxon>
        <taxon>Pezizomycotina</taxon>
        <taxon>Dothideomycetes</taxon>
        <taxon>Dothideomycetidae</taxon>
        <taxon>Mycosphaerellales</taxon>
        <taxon>Mycosphaerellaceae</taxon>
        <taxon>Dothistroma</taxon>
    </lineage>
</organism>
<dbReference type="STRING" id="675120.M2WKX3"/>
<keyword evidence="4" id="KW-0507">mRNA processing</keyword>